<dbReference type="Pfam" id="PF14385">
    <property type="entry name" value="DUF4416"/>
    <property type="match status" value="1"/>
</dbReference>
<dbReference type="EMBL" id="PDSK01000118">
    <property type="protein sequence ID" value="PIE32071.1"/>
    <property type="molecule type" value="Genomic_DNA"/>
</dbReference>
<organism evidence="1 2">
    <name type="scientific">candidate division KSB3 bacterium</name>
    <dbReference type="NCBI Taxonomy" id="2044937"/>
    <lineage>
        <taxon>Bacteria</taxon>
        <taxon>candidate division KSB3</taxon>
    </lineage>
</organism>
<dbReference type="Proteomes" id="UP000230821">
    <property type="component" value="Unassembled WGS sequence"/>
</dbReference>
<evidence type="ECO:0000313" key="2">
    <source>
        <dbReference type="Proteomes" id="UP000230821"/>
    </source>
</evidence>
<comment type="caution">
    <text evidence="1">The sequence shown here is derived from an EMBL/GenBank/DDBJ whole genome shotgun (WGS) entry which is preliminary data.</text>
</comment>
<dbReference type="AlphaFoldDB" id="A0A2G6K8S4"/>
<gene>
    <name evidence="1" type="ORF">CSA56_16525</name>
</gene>
<evidence type="ECO:0000313" key="1">
    <source>
        <dbReference type="EMBL" id="PIE32071.1"/>
    </source>
</evidence>
<reference evidence="1 2" key="1">
    <citation type="submission" date="2017-10" db="EMBL/GenBank/DDBJ databases">
        <title>Novel microbial diversity and functional potential in the marine mammal oral microbiome.</title>
        <authorList>
            <person name="Dudek N.K."/>
            <person name="Sun C.L."/>
            <person name="Burstein D."/>
            <person name="Kantor R.S."/>
            <person name="Aliaga Goltsman D.S."/>
            <person name="Bik E.M."/>
            <person name="Thomas B.C."/>
            <person name="Banfield J.F."/>
            <person name="Relman D.A."/>
        </authorList>
    </citation>
    <scope>NUCLEOTIDE SEQUENCE [LARGE SCALE GENOMIC DNA]</scope>
    <source>
        <strain evidence="1">DOLJORAL78_47_16</strain>
    </source>
</reference>
<sequence length="184" mass="21655">MAQAQAPEPLKYFIAILYRTSDALELGKRALSEEWGKIDFEGKDHLFDMTEYYKPEMGAPLFRRLVTFENLLLPTELVGMKLGCNQIEDRLAVSGHRIVNLDAGYLDHNKVVLASVKNFGHKIYLDRGIYADCVGLYKQGRYQPFDWTFPDFKDGRYDEELLTIRQRYLQQMRQWRKRHDTPEK</sequence>
<protein>
    <submittedName>
        <fullName evidence="1">GTP-binding protein</fullName>
    </submittedName>
</protein>
<accession>A0A2G6K8S4</accession>
<name>A0A2G6K8S4_9BACT</name>
<proteinExistence type="predicted"/>
<dbReference type="InterPro" id="IPR025529">
    <property type="entry name" value="DUF4416"/>
</dbReference>